<dbReference type="Proteomes" id="UP001500556">
    <property type="component" value="Unassembled WGS sequence"/>
</dbReference>
<gene>
    <name evidence="2" type="ORF">GCM10025782_25640</name>
</gene>
<proteinExistence type="predicted"/>
<comment type="caution">
    <text evidence="2">The sequence shown here is derived from an EMBL/GenBank/DDBJ whole genome shotgun (WGS) entry which is preliminary data.</text>
</comment>
<feature type="region of interest" description="Disordered" evidence="1">
    <location>
        <begin position="1"/>
        <end position="38"/>
    </location>
</feature>
<keyword evidence="3" id="KW-1185">Reference proteome</keyword>
<protein>
    <submittedName>
        <fullName evidence="2">Uncharacterized protein</fullName>
    </submittedName>
</protein>
<evidence type="ECO:0000256" key="1">
    <source>
        <dbReference type="SAM" id="MobiDB-lite"/>
    </source>
</evidence>
<name>A0ABP8YE48_9MICO</name>
<evidence type="ECO:0000313" key="2">
    <source>
        <dbReference type="EMBL" id="GAA4726215.1"/>
    </source>
</evidence>
<evidence type="ECO:0000313" key="3">
    <source>
        <dbReference type="Proteomes" id="UP001500556"/>
    </source>
</evidence>
<sequence>MAVASATCPAVRPSVLAAAERRAPSPDDGGVTRADAPDDARFAAGGRCEREVLCDMTSRT</sequence>
<organism evidence="2 3">
    <name type="scientific">Pedococcus ginsenosidimutans</name>
    <dbReference type="NCBI Taxonomy" id="490570"/>
    <lineage>
        <taxon>Bacteria</taxon>
        <taxon>Bacillati</taxon>
        <taxon>Actinomycetota</taxon>
        <taxon>Actinomycetes</taxon>
        <taxon>Micrococcales</taxon>
        <taxon>Intrasporangiaceae</taxon>
        <taxon>Pedococcus</taxon>
    </lineage>
</organism>
<reference evidence="3" key="1">
    <citation type="journal article" date="2019" name="Int. J. Syst. Evol. Microbiol.">
        <title>The Global Catalogue of Microorganisms (GCM) 10K type strain sequencing project: providing services to taxonomists for standard genome sequencing and annotation.</title>
        <authorList>
            <consortium name="The Broad Institute Genomics Platform"/>
            <consortium name="The Broad Institute Genome Sequencing Center for Infectious Disease"/>
            <person name="Wu L."/>
            <person name="Ma J."/>
        </authorList>
    </citation>
    <scope>NUCLEOTIDE SEQUENCE [LARGE SCALE GENOMIC DNA]</scope>
    <source>
        <strain evidence="3">JCM 18961</strain>
    </source>
</reference>
<dbReference type="EMBL" id="BAABLO010000011">
    <property type="protein sequence ID" value="GAA4726215.1"/>
    <property type="molecule type" value="Genomic_DNA"/>
</dbReference>
<accession>A0ABP8YE48</accession>